<name>N2APH2_9FIRM</name>
<evidence type="ECO:0000313" key="8">
    <source>
        <dbReference type="Proteomes" id="UP000012589"/>
    </source>
</evidence>
<comment type="subcellular location">
    <subcellularLocation>
        <location evidence="1">Cell membrane</location>
        <topology evidence="1">Peripheral membrane protein</topology>
    </subcellularLocation>
</comment>
<organism evidence="7 8">
    <name type="scientific">Eubacterium plexicaudatum ASF492</name>
    <dbReference type="NCBI Taxonomy" id="1235802"/>
    <lineage>
        <taxon>Bacteria</taxon>
        <taxon>Bacillati</taxon>
        <taxon>Bacillota</taxon>
        <taxon>Clostridia</taxon>
        <taxon>Eubacteriales</taxon>
        <taxon>Eubacteriaceae</taxon>
        <taxon>Eubacterium</taxon>
    </lineage>
</organism>
<dbReference type="GO" id="GO:0005886">
    <property type="term" value="C:plasma membrane"/>
    <property type="evidence" value="ECO:0007669"/>
    <property type="project" value="UniProtKB-SubCell"/>
</dbReference>
<dbReference type="PATRIC" id="fig|1235802.3.peg.2254"/>
<evidence type="ECO:0000256" key="2">
    <source>
        <dbReference type="ARBA" id="ARBA00010488"/>
    </source>
</evidence>
<accession>N2APH2</accession>
<dbReference type="eggNOG" id="COG1887">
    <property type="taxonomic scope" value="Bacteria"/>
</dbReference>
<dbReference type="AlphaFoldDB" id="N2APH2"/>
<dbReference type="PANTHER" id="PTHR37316">
    <property type="entry name" value="TEICHOIC ACID GLYCEROL-PHOSPHATE PRIMASE"/>
    <property type="match status" value="1"/>
</dbReference>
<evidence type="ECO:0000256" key="1">
    <source>
        <dbReference type="ARBA" id="ARBA00004202"/>
    </source>
</evidence>
<dbReference type="InterPro" id="IPR051612">
    <property type="entry name" value="Teichoic_Acid_Biosynth"/>
</dbReference>
<dbReference type="GO" id="GO:0019350">
    <property type="term" value="P:teichoic acid biosynthetic process"/>
    <property type="evidence" value="ECO:0007669"/>
    <property type="project" value="UniProtKB-KW"/>
</dbReference>
<dbReference type="HOGENOM" id="CLU_029598_3_1_9"/>
<evidence type="ECO:0000256" key="4">
    <source>
        <dbReference type="ARBA" id="ARBA00022679"/>
    </source>
</evidence>
<keyword evidence="6" id="KW-0472">Membrane</keyword>
<dbReference type="Gene3D" id="3.40.50.11820">
    <property type="match status" value="1"/>
</dbReference>
<dbReference type="SUPFAM" id="SSF53756">
    <property type="entry name" value="UDP-Glycosyltransferase/glycogen phosphorylase"/>
    <property type="match status" value="1"/>
</dbReference>
<keyword evidence="8" id="KW-1185">Reference proteome</keyword>
<dbReference type="InterPro" id="IPR043148">
    <property type="entry name" value="TagF_C"/>
</dbReference>
<dbReference type="Gene3D" id="3.40.50.12580">
    <property type="match status" value="1"/>
</dbReference>
<evidence type="ECO:0000256" key="3">
    <source>
        <dbReference type="ARBA" id="ARBA00022475"/>
    </source>
</evidence>
<comment type="caution">
    <text evidence="7">The sequence shown here is derived from an EMBL/GenBank/DDBJ whole genome shotgun (WGS) entry which is preliminary data.</text>
</comment>
<proteinExistence type="inferred from homology"/>
<gene>
    <name evidence="7" type="ORF">C823_02121</name>
</gene>
<evidence type="ECO:0008006" key="9">
    <source>
        <dbReference type="Google" id="ProtNLM"/>
    </source>
</evidence>
<keyword evidence="5" id="KW-0777">Teichoic acid biosynthesis</keyword>
<evidence type="ECO:0000256" key="5">
    <source>
        <dbReference type="ARBA" id="ARBA00022944"/>
    </source>
</evidence>
<keyword evidence="4" id="KW-0808">Transferase</keyword>
<keyword evidence="3" id="KW-1003">Cell membrane</keyword>
<evidence type="ECO:0000313" key="7">
    <source>
        <dbReference type="EMBL" id="EMZ27980.1"/>
    </source>
</evidence>
<dbReference type="EMBL" id="AQFT01000066">
    <property type="protein sequence ID" value="EMZ27980.1"/>
    <property type="molecule type" value="Genomic_DNA"/>
</dbReference>
<dbReference type="PANTHER" id="PTHR37316:SF2">
    <property type="entry name" value="TEICHOIC ACID RIBITOL-PHOSPHATE POLYMERASE TARK"/>
    <property type="match status" value="1"/>
</dbReference>
<sequence>MDKRQITARVTKLTWERIWLHLEVKITFAEGADRDSKLSFYLINGLYEPKAKLKVTGIEGDTYKLRINITNPGTGLCLPQGTYSMIICQKKCQMAKAEIAESLVKEMSSASRNFLYGGRAKVYSVTFYVTEGDEGLPFIMYVLAGGRTGISAPVAHAKKGFHPKEELKKKYSKINKPLKVDMYWKYRKKYKHKSKKPVVMFMSEQSTSIGTNLKAVKDRMFARGMDKDYIIVESYRSSVTNPRQGLKSWMDLLKKMAMSDFIFLDDHAPVLDWLILDKDTTLIQLWHAGAGFKSSGYSRWGHIGCPAPYSCHRQYKYGISGSKNIAHFFSEVWGINDSQVLPTGMPRIDEFLDEDYRSKKTKELYEKYPMCKDKKVILFAPTYRGTNKANAHYPYELIDFKRLYELCGDTYVVLFKMHPWVASQVPIAEQYKDRFADVGRYPNINDLFYITELLITDYSSNIFEYSLMKKPMLFFAFDEIQYSFSRGFHRAYEESAPGKVCHTFEEVLQAIAENDFEYPKVEEYVEKHFDHIDSHASDRVIDWIILGQLPESVKKDLAVDAAVKKELETLDFKPV</sequence>
<comment type="similarity">
    <text evidence="2">Belongs to the CDP-glycerol glycerophosphotransferase family.</text>
</comment>
<dbReference type="InterPro" id="IPR007554">
    <property type="entry name" value="Glycerophosphate_synth"/>
</dbReference>
<dbReference type="Proteomes" id="UP000012589">
    <property type="component" value="Unassembled WGS sequence"/>
</dbReference>
<dbReference type="InterPro" id="IPR043149">
    <property type="entry name" value="TagF_N"/>
</dbReference>
<dbReference type="GO" id="GO:0047355">
    <property type="term" value="F:CDP-glycerol glycerophosphotransferase activity"/>
    <property type="evidence" value="ECO:0007669"/>
    <property type="project" value="InterPro"/>
</dbReference>
<reference evidence="7 8" key="1">
    <citation type="journal article" date="2014" name="Genome Announc.">
        <title>Draft genome sequences of the altered schaedler flora, a defined bacterial community from gnotobiotic mice.</title>
        <authorList>
            <person name="Wannemuehler M.J."/>
            <person name="Overstreet A.M."/>
            <person name="Ward D.V."/>
            <person name="Phillips G.J."/>
        </authorList>
    </citation>
    <scope>NUCLEOTIDE SEQUENCE [LARGE SCALE GENOMIC DNA]</scope>
    <source>
        <strain evidence="7 8">ASF492</strain>
    </source>
</reference>
<dbReference type="STRING" id="1235802.C823_02121"/>
<protein>
    <recommendedName>
        <fullName evidence="9">Teichoic acid biosynthesis protein</fullName>
    </recommendedName>
</protein>
<dbReference type="Pfam" id="PF04464">
    <property type="entry name" value="Glyphos_transf"/>
    <property type="match status" value="1"/>
</dbReference>
<evidence type="ECO:0000256" key="6">
    <source>
        <dbReference type="ARBA" id="ARBA00023136"/>
    </source>
</evidence>